<dbReference type="EMBL" id="JAAALK010000283">
    <property type="protein sequence ID" value="KAG8069579.1"/>
    <property type="molecule type" value="Genomic_DNA"/>
</dbReference>
<proteinExistence type="predicted"/>
<gene>
    <name evidence="1" type="ORF">GUJ93_ZPchr0006g41609</name>
</gene>
<dbReference type="AlphaFoldDB" id="A0A8J5T5W1"/>
<keyword evidence="2" id="KW-1185">Reference proteome</keyword>
<comment type="caution">
    <text evidence="1">The sequence shown here is derived from an EMBL/GenBank/DDBJ whole genome shotgun (WGS) entry which is preliminary data.</text>
</comment>
<organism evidence="1 2">
    <name type="scientific">Zizania palustris</name>
    <name type="common">Northern wild rice</name>
    <dbReference type="NCBI Taxonomy" id="103762"/>
    <lineage>
        <taxon>Eukaryota</taxon>
        <taxon>Viridiplantae</taxon>
        <taxon>Streptophyta</taxon>
        <taxon>Embryophyta</taxon>
        <taxon>Tracheophyta</taxon>
        <taxon>Spermatophyta</taxon>
        <taxon>Magnoliopsida</taxon>
        <taxon>Liliopsida</taxon>
        <taxon>Poales</taxon>
        <taxon>Poaceae</taxon>
        <taxon>BOP clade</taxon>
        <taxon>Oryzoideae</taxon>
        <taxon>Oryzeae</taxon>
        <taxon>Zizaniinae</taxon>
        <taxon>Zizania</taxon>
    </lineage>
</organism>
<dbReference type="Proteomes" id="UP000729402">
    <property type="component" value="Unassembled WGS sequence"/>
</dbReference>
<accession>A0A8J5T5W1</accession>
<name>A0A8J5T5W1_ZIZPA</name>
<sequence>MSLISSPPAFVFNLIDSLPIARTSARVPTMGSSLVQQQAMATVKVAVTAMEVLRNPPSYRPRDLRPPSSKFPDQTFNLGRTTCTKKTMSNTVCGWLGEVKVRIPGSKTIPLLVEVLLLYHVTLPQLTPNVVTCLAIFEWAMWAEATEGRAKIFVVMHEASYQPKKHYVPVGSTMLVAFRMGEDSGLAGPPEDISYQSEAVITTDVSSFWVRLWLLDTVAQRISMRDLAEEFIALHIPPLIAKRPIAFEHTREGEHHEIPLDSIGPRVAITADQIVRAMEKVVGAPTVLEREQRLKLVGAWEGFNRVWSANLI</sequence>
<protein>
    <submittedName>
        <fullName evidence="1">Uncharacterized protein</fullName>
    </submittedName>
</protein>
<evidence type="ECO:0000313" key="1">
    <source>
        <dbReference type="EMBL" id="KAG8069579.1"/>
    </source>
</evidence>
<reference evidence="1" key="2">
    <citation type="submission" date="2021-02" db="EMBL/GenBank/DDBJ databases">
        <authorList>
            <person name="Kimball J.A."/>
            <person name="Haas M.W."/>
            <person name="Macchietto M."/>
            <person name="Kono T."/>
            <person name="Duquette J."/>
            <person name="Shao M."/>
        </authorList>
    </citation>
    <scope>NUCLEOTIDE SEQUENCE</scope>
    <source>
        <tissue evidence="1">Fresh leaf tissue</tissue>
    </source>
</reference>
<evidence type="ECO:0000313" key="2">
    <source>
        <dbReference type="Proteomes" id="UP000729402"/>
    </source>
</evidence>
<reference evidence="1" key="1">
    <citation type="journal article" date="2021" name="bioRxiv">
        <title>Whole Genome Assembly and Annotation of Northern Wild Rice, Zizania palustris L., Supports a Whole Genome Duplication in the Zizania Genus.</title>
        <authorList>
            <person name="Haas M."/>
            <person name="Kono T."/>
            <person name="Macchietto M."/>
            <person name="Millas R."/>
            <person name="McGilp L."/>
            <person name="Shao M."/>
            <person name="Duquette J."/>
            <person name="Hirsch C.N."/>
            <person name="Kimball J."/>
        </authorList>
    </citation>
    <scope>NUCLEOTIDE SEQUENCE</scope>
    <source>
        <tissue evidence="1">Fresh leaf tissue</tissue>
    </source>
</reference>